<protein>
    <submittedName>
        <fullName evidence="1">SFRICE_032105</fullName>
    </submittedName>
</protein>
<proteinExistence type="predicted"/>
<dbReference type="EMBL" id="ODYU01002767">
    <property type="protein sequence ID" value="SOQ40668.1"/>
    <property type="molecule type" value="Genomic_DNA"/>
</dbReference>
<organism evidence="1">
    <name type="scientific">Spodoptera frugiperda</name>
    <name type="common">Fall armyworm</name>
    <dbReference type="NCBI Taxonomy" id="7108"/>
    <lineage>
        <taxon>Eukaryota</taxon>
        <taxon>Metazoa</taxon>
        <taxon>Ecdysozoa</taxon>
        <taxon>Arthropoda</taxon>
        <taxon>Hexapoda</taxon>
        <taxon>Insecta</taxon>
        <taxon>Pterygota</taxon>
        <taxon>Neoptera</taxon>
        <taxon>Endopterygota</taxon>
        <taxon>Lepidoptera</taxon>
        <taxon>Glossata</taxon>
        <taxon>Ditrysia</taxon>
        <taxon>Noctuoidea</taxon>
        <taxon>Noctuidae</taxon>
        <taxon>Amphipyrinae</taxon>
        <taxon>Spodoptera</taxon>
    </lineage>
</organism>
<evidence type="ECO:0000313" key="1">
    <source>
        <dbReference type="EMBL" id="SOQ40668.1"/>
    </source>
</evidence>
<gene>
    <name evidence="1" type="ORF">SFRICE_032105</name>
</gene>
<name>A0A2H1VIL0_SPOFR</name>
<reference evidence="1" key="1">
    <citation type="submission" date="2016-07" db="EMBL/GenBank/DDBJ databases">
        <authorList>
            <person name="Bretaudeau A."/>
        </authorList>
    </citation>
    <scope>NUCLEOTIDE SEQUENCE</scope>
    <source>
        <strain evidence="1">Rice</strain>
        <tissue evidence="1">Whole body</tissue>
    </source>
</reference>
<accession>A0A2H1VIL0</accession>
<sequence>MGKSSNDFSCLGQGVRDCHSAVRVVASAIAGQGVSDSIPGSGKASLGIFRFFKNFLVVARGLEFSVVYGNRFTPYYMGLITQMGKH</sequence>
<dbReference type="AlphaFoldDB" id="A0A2H1VIL0"/>